<name>A0A098G6Z1_9GAMM</name>
<reference evidence="3" key="1">
    <citation type="submission" date="2014-09" db="EMBL/GenBank/DDBJ databases">
        <authorList>
            <person name="Gomez-Valero L."/>
        </authorList>
    </citation>
    <scope>NUCLEOTIDE SEQUENCE [LARGE SCALE GENOMIC DNA]</scope>
    <source>
        <strain evidence="3">ATCC700992</strain>
    </source>
</reference>
<dbReference type="HOGENOM" id="CLU_1426381_0_0_6"/>
<sequence length="195" mass="22299">MQYRVTEHYARGEEKLIAEFSELPDTKIFTAEKLALAAIDRKKLIYRIYDDAELLHEFNEQQISIAYANYADGHADISQVVSFPFSVMLKTKEATEKRNIANFNDKEDVYLFVFSKCKSDNIVQDSDLFFITKDGQYLLDTLNKVICASRQKQSSSDSTDDKGERFSPTALPSRPKPPGEPGDYWIEDNSDDESP</sequence>
<gene>
    <name evidence="2" type="ORF">LFA_2378</name>
</gene>
<keyword evidence="3" id="KW-1185">Reference proteome</keyword>
<protein>
    <submittedName>
        <fullName evidence="2">Uncharacterized protein</fullName>
    </submittedName>
</protein>
<evidence type="ECO:0000313" key="2">
    <source>
        <dbReference type="EMBL" id="CEG57749.1"/>
    </source>
</evidence>
<dbReference type="EMBL" id="LN614827">
    <property type="protein sequence ID" value="CEG57749.1"/>
    <property type="molecule type" value="Genomic_DNA"/>
</dbReference>
<feature type="region of interest" description="Disordered" evidence="1">
    <location>
        <begin position="150"/>
        <end position="195"/>
    </location>
</feature>
<feature type="compositionally biased region" description="Acidic residues" evidence="1">
    <location>
        <begin position="185"/>
        <end position="195"/>
    </location>
</feature>
<dbReference type="Proteomes" id="UP000032430">
    <property type="component" value="Chromosome I"/>
</dbReference>
<evidence type="ECO:0000313" key="3">
    <source>
        <dbReference type="Proteomes" id="UP000032430"/>
    </source>
</evidence>
<accession>A0A098G6Z1</accession>
<dbReference type="KEGG" id="lfa:LFA_2378"/>
<dbReference type="OrthoDB" id="5636099at2"/>
<dbReference type="RefSeq" id="WP_045096191.1">
    <property type="nucleotide sequence ID" value="NZ_LN614827.1"/>
</dbReference>
<evidence type="ECO:0000256" key="1">
    <source>
        <dbReference type="SAM" id="MobiDB-lite"/>
    </source>
</evidence>
<dbReference type="AlphaFoldDB" id="A0A098G6Z1"/>
<proteinExistence type="predicted"/>
<organism evidence="2 3">
    <name type="scientific">Legionella fallonii LLAP-10</name>
    <dbReference type="NCBI Taxonomy" id="1212491"/>
    <lineage>
        <taxon>Bacteria</taxon>
        <taxon>Pseudomonadati</taxon>
        <taxon>Pseudomonadota</taxon>
        <taxon>Gammaproteobacteria</taxon>
        <taxon>Legionellales</taxon>
        <taxon>Legionellaceae</taxon>
        <taxon>Legionella</taxon>
    </lineage>
</organism>